<dbReference type="InterPro" id="IPR009057">
    <property type="entry name" value="Homeodomain-like_sf"/>
</dbReference>
<dbReference type="AlphaFoldDB" id="A0A8T7M7U3"/>
<dbReference type="Pfam" id="PF00440">
    <property type="entry name" value="TetR_N"/>
    <property type="match status" value="1"/>
</dbReference>
<dbReference type="PRINTS" id="PR00455">
    <property type="entry name" value="HTHTETR"/>
</dbReference>
<dbReference type="PANTHER" id="PTHR30055:SF234">
    <property type="entry name" value="HTH-TYPE TRANSCRIPTIONAL REGULATOR BETI"/>
    <property type="match status" value="1"/>
</dbReference>
<dbReference type="InterPro" id="IPR001647">
    <property type="entry name" value="HTH_TetR"/>
</dbReference>
<dbReference type="InterPro" id="IPR036271">
    <property type="entry name" value="Tet_transcr_reg_TetR-rel_C_sf"/>
</dbReference>
<evidence type="ECO:0000256" key="1">
    <source>
        <dbReference type="ARBA" id="ARBA00023015"/>
    </source>
</evidence>
<evidence type="ECO:0000313" key="9">
    <source>
        <dbReference type="Proteomes" id="UP001431572"/>
    </source>
</evidence>
<reference evidence="7" key="2">
    <citation type="journal article" date="2024" name="Nature">
        <title>Anoxygenic phototroph of the Chloroflexota uses a type I reaction centre.</title>
        <authorList>
            <person name="Tsuji J.M."/>
            <person name="Shaw N.A."/>
            <person name="Nagashima S."/>
            <person name="Venkiteswaran J.J."/>
            <person name="Schiff S.L."/>
            <person name="Watanabe T."/>
            <person name="Fukui M."/>
            <person name="Hanada S."/>
            <person name="Tank M."/>
            <person name="Neufeld J.D."/>
        </authorList>
    </citation>
    <scope>NUCLEOTIDE SEQUENCE</scope>
    <source>
        <strain evidence="7">L227-S17</strain>
    </source>
</reference>
<dbReference type="EMBL" id="JACATZ010000003">
    <property type="protein sequence ID" value="NWJ48096.1"/>
    <property type="molecule type" value="Genomic_DNA"/>
</dbReference>
<evidence type="ECO:0000256" key="3">
    <source>
        <dbReference type="ARBA" id="ARBA00023163"/>
    </source>
</evidence>
<proteinExistence type="predicted"/>
<evidence type="ECO:0000313" key="8">
    <source>
        <dbReference type="Proteomes" id="UP000521676"/>
    </source>
</evidence>
<feature type="domain" description="HTH tetR-type" evidence="5">
    <location>
        <begin position="9"/>
        <end position="69"/>
    </location>
</feature>
<keyword evidence="3" id="KW-0804">Transcription</keyword>
<name>A0A8T7M7U3_9CHLR</name>
<feature type="DNA-binding region" description="H-T-H motif" evidence="4">
    <location>
        <begin position="32"/>
        <end position="51"/>
    </location>
</feature>
<dbReference type="PROSITE" id="PS50977">
    <property type="entry name" value="HTH_TETR_2"/>
    <property type="match status" value="1"/>
</dbReference>
<dbReference type="InterPro" id="IPR013570">
    <property type="entry name" value="Tscrpt_reg_YsiA_C"/>
</dbReference>
<evidence type="ECO:0000256" key="2">
    <source>
        <dbReference type="ARBA" id="ARBA00023125"/>
    </source>
</evidence>
<reference evidence="6 8" key="1">
    <citation type="submission" date="2020-06" db="EMBL/GenBank/DDBJ databases">
        <title>Anoxygenic phototrophic Chloroflexota member uses a Type I reaction center.</title>
        <authorList>
            <person name="Tsuji J.M."/>
            <person name="Shaw N.A."/>
            <person name="Nagashima S."/>
            <person name="Venkiteswaran J."/>
            <person name="Schiff S.L."/>
            <person name="Hanada S."/>
            <person name="Tank M."/>
            <person name="Neufeld J.D."/>
        </authorList>
    </citation>
    <scope>NUCLEOTIDE SEQUENCE [LARGE SCALE GENOMIC DNA]</scope>
    <source>
        <strain evidence="6">L227-S17</strain>
    </source>
</reference>
<dbReference type="GO" id="GO:0003700">
    <property type="term" value="F:DNA-binding transcription factor activity"/>
    <property type="evidence" value="ECO:0007669"/>
    <property type="project" value="TreeGrafter"/>
</dbReference>
<evidence type="ECO:0000313" key="6">
    <source>
        <dbReference type="EMBL" id="NWJ48096.1"/>
    </source>
</evidence>
<keyword evidence="9" id="KW-1185">Reference proteome</keyword>
<dbReference type="EMBL" id="CP128400">
    <property type="protein sequence ID" value="WJW68037.1"/>
    <property type="molecule type" value="Genomic_DNA"/>
</dbReference>
<dbReference type="GO" id="GO:0000976">
    <property type="term" value="F:transcription cis-regulatory region binding"/>
    <property type="evidence" value="ECO:0007669"/>
    <property type="project" value="TreeGrafter"/>
</dbReference>
<dbReference type="Pfam" id="PF08359">
    <property type="entry name" value="TetR_C_4"/>
    <property type="match status" value="1"/>
</dbReference>
<dbReference type="InterPro" id="IPR050109">
    <property type="entry name" value="HTH-type_TetR-like_transc_reg"/>
</dbReference>
<evidence type="ECO:0000313" key="7">
    <source>
        <dbReference type="EMBL" id="WJW68037.1"/>
    </source>
</evidence>
<accession>A0A8T7M7U3</accession>
<evidence type="ECO:0000259" key="5">
    <source>
        <dbReference type="PROSITE" id="PS50977"/>
    </source>
</evidence>
<dbReference type="Proteomes" id="UP001431572">
    <property type="component" value="Chromosome 2"/>
</dbReference>
<dbReference type="Proteomes" id="UP000521676">
    <property type="component" value="Unassembled WGS sequence"/>
</dbReference>
<evidence type="ECO:0000256" key="4">
    <source>
        <dbReference type="PROSITE-ProRule" id="PRU00335"/>
    </source>
</evidence>
<dbReference type="RefSeq" id="WP_341469941.1">
    <property type="nucleotide sequence ID" value="NZ_CP128400.1"/>
</dbReference>
<dbReference type="Gene3D" id="1.10.10.60">
    <property type="entry name" value="Homeodomain-like"/>
    <property type="match status" value="1"/>
</dbReference>
<organism evidence="6 8">
    <name type="scientific">Candidatus Chlorohelix allophototropha</name>
    <dbReference type="NCBI Taxonomy" id="3003348"/>
    <lineage>
        <taxon>Bacteria</taxon>
        <taxon>Bacillati</taxon>
        <taxon>Chloroflexota</taxon>
        <taxon>Chloroflexia</taxon>
        <taxon>Candidatus Chloroheliales</taxon>
        <taxon>Candidatus Chloroheliaceae</taxon>
        <taxon>Candidatus Chlorohelix</taxon>
    </lineage>
</organism>
<sequence length="197" mass="22089">MTDRQDRSHTRIEKILDAAVEIFSRKGYRDSGVDDIVVESQTSKGGIYFHFPNKQAIFLTLLDRMANLLHSRAEEALNAEPDLLKKGDALLLNMLKTFGSHRRLTQLFLVEALGAGHEFNDKIMELHGRFSTLVQSYLDELVKAGVVAPINSQVASIAWFGAVNETVTRWILTGQPVNLEDAYPTLRLLLRRGVGLN</sequence>
<dbReference type="PANTHER" id="PTHR30055">
    <property type="entry name" value="HTH-TYPE TRANSCRIPTIONAL REGULATOR RUTR"/>
    <property type="match status" value="1"/>
</dbReference>
<keyword evidence="1" id="KW-0805">Transcription regulation</keyword>
<dbReference type="Gene3D" id="1.10.357.10">
    <property type="entry name" value="Tetracycline Repressor, domain 2"/>
    <property type="match status" value="1"/>
</dbReference>
<dbReference type="SUPFAM" id="SSF48498">
    <property type="entry name" value="Tetracyclin repressor-like, C-terminal domain"/>
    <property type="match status" value="1"/>
</dbReference>
<protein>
    <submittedName>
        <fullName evidence="6">TetR/AcrR family transcriptional regulator</fullName>
    </submittedName>
</protein>
<dbReference type="SUPFAM" id="SSF46689">
    <property type="entry name" value="Homeodomain-like"/>
    <property type="match status" value="1"/>
</dbReference>
<keyword evidence="2 4" id="KW-0238">DNA-binding</keyword>
<gene>
    <name evidence="6" type="ORF">HXX08_19750</name>
    <name evidence="7" type="ORF">OZ401_003632</name>
</gene>